<name>A0ABU9N0K5_9GAMM</name>
<accession>A0ABU9N0K5</accession>
<sequence>MNIEELLKNQHQVFLAHTRRIPYTRFTSFLMMLIASVVIAFFIDVGPRYSIRESQTSVILMAAPFVFILLVWLQAFFQRSTSYNSDVFVTRKGVSIPDLKGRRDYFIKYADIVSINVYYLPLTPLFKFGPYITTHFSLTDILNVSHGVYTFNTRNSELLIAFLKARGVQVKYRIARWPVIYILLFPLFFYVFAVGIKLGLEIAN</sequence>
<evidence type="ECO:0000313" key="2">
    <source>
        <dbReference type="EMBL" id="MEM0516656.1"/>
    </source>
</evidence>
<dbReference type="EMBL" id="JBCGCU010000023">
    <property type="protein sequence ID" value="MEM0516656.1"/>
    <property type="molecule type" value="Genomic_DNA"/>
</dbReference>
<feature type="transmembrane region" description="Helical" evidence="1">
    <location>
        <begin position="58"/>
        <end position="77"/>
    </location>
</feature>
<keyword evidence="1" id="KW-0812">Transmembrane</keyword>
<protein>
    <recommendedName>
        <fullName evidence="4">PH domain-containing protein</fullName>
    </recommendedName>
</protein>
<comment type="caution">
    <text evidence="2">The sequence shown here is derived from an EMBL/GenBank/DDBJ whole genome shotgun (WGS) entry which is preliminary data.</text>
</comment>
<dbReference type="Proteomes" id="UP001447008">
    <property type="component" value="Unassembled WGS sequence"/>
</dbReference>
<keyword evidence="3" id="KW-1185">Reference proteome</keyword>
<evidence type="ECO:0000313" key="3">
    <source>
        <dbReference type="Proteomes" id="UP001447008"/>
    </source>
</evidence>
<evidence type="ECO:0008006" key="4">
    <source>
        <dbReference type="Google" id="ProtNLM"/>
    </source>
</evidence>
<gene>
    <name evidence="2" type="ORF">WCN91_14745</name>
</gene>
<feature type="transmembrane region" description="Helical" evidence="1">
    <location>
        <begin position="179"/>
        <end position="200"/>
    </location>
</feature>
<reference evidence="2 3" key="1">
    <citation type="submission" date="2024-03" db="EMBL/GenBank/DDBJ databases">
        <title>Pseudoalteromonas qingdaonensis sp. nov., isolated from the intestines of marine benthic organisms.</title>
        <authorList>
            <person name="Lin X."/>
            <person name="Fang S."/>
            <person name="Hu X."/>
        </authorList>
    </citation>
    <scope>NUCLEOTIDE SEQUENCE [LARGE SCALE GENOMIC DNA]</scope>
    <source>
        <strain evidence="2 3">YIC-827</strain>
    </source>
</reference>
<proteinExistence type="predicted"/>
<organism evidence="2 3">
    <name type="scientific">Pseudoalteromonas qingdaonensis</name>
    <dbReference type="NCBI Taxonomy" id="3131913"/>
    <lineage>
        <taxon>Bacteria</taxon>
        <taxon>Pseudomonadati</taxon>
        <taxon>Pseudomonadota</taxon>
        <taxon>Gammaproteobacteria</taxon>
        <taxon>Alteromonadales</taxon>
        <taxon>Pseudoalteromonadaceae</taxon>
        <taxon>Pseudoalteromonas</taxon>
    </lineage>
</organism>
<dbReference type="RefSeq" id="WP_342680130.1">
    <property type="nucleotide sequence ID" value="NZ_JBCGCU010000023.1"/>
</dbReference>
<feature type="transmembrane region" description="Helical" evidence="1">
    <location>
        <begin position="26"/>
        <end position="46"/>
    </location>
</feature>
<keyword evidence="1" id="KW-1133">Transmembrane helix</keyword>
<keyword evidence="1" id="KW-0472">Membrane</keyword>
<evidence type="ECO:0000256" key="1">
    <source>
        <dbReference type="SAM" id="Phobius"/>
    </source>
</evidence>